<keyword evidence="3 4" id="KW-0349">Heme</keyword>
<dbReference type="InterPro" id="IPR036423">
    <property type="entry name" value="SOD-like_Cu/Zn_dom_sf"/>
</dbReference>
<dbReference type="PRINTS" id="PR00463">
    <property type="entry name" value="EP450I"/>
</dbReference>
<evidence type="ECO:0000313" key="6">
    <source>
        <dbReference type="Proteomes" id="UP000631114"/>
    </source>
</evidence>
<accession>A0A835IK99</accession>
<comment type="cofactor">
    <cofactor evidence="3">
        <name>heme</name>
        <dbReference type="ChEBI" id="CHEBI:30413"/>
    </cofactor>
</comment>
<evidence type="ECO:0008006" key="7">
    <source>
        <dbReference type="Google" id="ProtNLM"/>
    </source>
</evidence>
<dbReference type="PANTHER" id="PTHR24286:SF53">
    <property type="entry name" value="BETA-AMYRIN 28-OXIDASE-LIKE"/>
    <property type="match status" value="1"/>
</dbReference>
<dbReference type="SUPFAM" id="SSF49329">
    <property type="entry name" value="Cu,Zn superoxide dismutase-like"/>
    <property type="match status" value="1"/>
</dbReference>
<dbReference type="Gene3D" id="1.10.630.10">
    <property type="entry name" value="Cytochrome P450"/>
    <property type="match status" value="1"/>
</dbReference>
<dbReference type="Pfam" id="PF00067">
    <property type="entry name" value="p450"/>
    <property type="match status" value="1"/>
</dbReference>
<keyword evidence="4" id="KW-0560">Oxidoreductase</keyword>
<dbReference type="PANTHER" id="PTHR24286">
    <property type="entry name" value="CYTOCHROME P450 26"/>
    <property type="match status" value="1"/>
</dbReference>
<keyword evidence="2 3" id="KW-0408">Iron</keyword>
<evidence type="ECO:0000313" key="5">
    <source>
        <dbReference type="EMBL" id="KAF9618694.1"/>
    </source>
</evidence>
<name>A0A835IK99_9MAGN</name>
<dbReference type="PROSITE" id="PS00086">
    <property type="entry name" value="CYTOCHROME_P450"/>
    <property type="match status" value="1"/>
</dbReference>
<evidence type="ECO:0000256" key="2">
    <source>
        <dbReference type="ARBA" id="ARBA00023004"/>
    </source>
</evidence>
<comment type="similarity">
    <text evidence="4">Belongs to the cytochrome P450 family.</text>
</comment>
<dbReference type="InterPro" id="IPR017972">
    <property type="entry name" value="Cyt_P450_CS"/>
</dbReference>
<evidence type="ECO:0000256" key="1">
    <source>
        <dbReference type="ARBA" id="ARBA00022723"/>
    </source>
</evidence>
<dbReference type="GO" id="GO:0006801">
    <property type="term" value="P:superoxide metabolic process"/>
    <property type="evidence" value="ECO:0007669"/>
    <property type="project" value="InterPro"/>
</dbReference>
<dbReference type="GO" id="GO:0044550">
    <property type="term" value="P:secondary metabolite biosynthetic process"/>
    <property type="evidence" value="ECO:0007669"/>
    <property type="project" value="UniProtKB-ARBA"/>
</dbReference>
<dbReference type="InterPro" id="IPR036396">
    <property type="entry name" value="Cyt_P450_sf"/>
</dbReference>
<dbReference type="SUPFAM" id="SSF48264">
    <property type="entry name" value="Cytochrome P450"/>
    <property type="match status" value="1"/>
</dbReference>
<dbReference type="GO" id="GO:0020037">
    <property type="term" value="F:heme binding"/>
    <property type="evidence" value="ECO:0007669"/>
    <property type="project" value="InterPro"/>
</dbReference>
<dbReference type="InterPro" id="IPR002401">
    <property type="entry name" value="Cyt_P450_E_grp-I"/>
</dbReference>
<dbReference type="GO" id="GO:0004497">
    <property type="term" value="F:monooxygenase activity"/>
    <property type="evidence" value="ECO:0007669"/>
    <property type="project" value="UniProtKB-KW"/>
</dbReference>
<dbReference type="GO" id="GO:0016705">
    <property type="term" value="F:oxidoreductase activity, acting on paired donors, with incorporation or reduction of molecular oxygen"/>
    <property type="evidence" value="ECO:0007669"/>
    <property type="project" value="InterPro"/>
</dbReference>
<dbReference type="OrthoDB" id="1685821at2759"/>
<keyword evidence="1 3" id="KW-0479">Metal-binding</keyword>
<keyword evidence="6" id="KW-1185">Reference proteome</keyword>
<comment type="caution">
    <text evidence="5">The sequence shown here is derived from an EMBL/GenBank/DDBJ whole genome shotgun (WGS) entry which is preliminary data.</text>
</comment>
<feature type="binding site" description="axial binding residue" evidence="3">
    <location>
        <position position="149"/>
    </location>
    <ligand>
        <name>heme</name>
        <dbReference type="ChEBI" id="CHEBI:30413"/>
    </ligand>
    <ligandPart>
        <name>Fe</name>
        <dbReference type="ChEBI" id="CHEBI:18248"/>
    </ligandPart>
</feature>
<dbReference type="InterPro" id="IPR001128">
    <property type="entry name" value="Cyt_P450"/>
</dbReference>
<keyword evidence="4" id="KW-0503">Monooxygenase</keyword>
<proteinExistence type="inferred from homology"/>
<dbReference type="EMBL" id="JADFTS010000002">
    <property type="protein sequence ID" value="KAF9618694.1"/>
    <property type="molecule type" value="Genomic_DNA"/>
</dbReference>
<reference evidence="5 6" key="1">
    <citation type="submission" date="2020-10" db="EMBL/GenBank/DDBJ databases">
        <title>The Coptis chinensis genome and diversification of protoberbering-type alkaloids.</title>
        <authorList>
            <person name="Wang B."/>
            <person name="Shu S."/>
            <person name="Song C."/>
            <person name="Liu Y."/>
        </authorList>
    </citation>
    <scope>NUCLEOTIDE SEQUENCE [LARGE SCALE GENOMIC DNA]</scope>
    <source>
        <strain evidence="5">HL-2020</strain>
        <tissue evidence="5">Leaf</tissue>
    </source>
</reference>
<evidence type="ECO:0000256" key="4">
    <source>
        <dbReference type="RuleBase" id="RU000461"/>
    </source>
</evidence>
<organism evidence="5 6">
    <name type="scientific">Coptis chinensis</name>
    <dbReference type="NCBI Taxonomy" id="261450"/>
    <lineage>
        <taxon>Eukaryota</taxon>
        <taxon>Viridiplantae</taxon>
        <taxon>Streptophyta</taxon>
        <taxon>Embryophyta</taxon>
        <taxon>Tracheophyta</taxon>
        <taxon>Spermatophyta</taxon>
        <taxon>Magnoliopsida</taxon>
        <taxon>Ranunculales</taxon>
        <taxon>Ranunculaceae</taxon>
        <taxon>Coptidoideae</taxon>
        <taxon>Coptis</taxon>
    </lineage>
</organism>
<dbReference type="GO" id="GO:0005506">
    <property type="term" value="F:iron ion binding"/>
    <property type="evidence" value="ECO:0007669"/>
    <property type="project" value="InterPro"/>
</dbReference>
<evidence type="ECO:0000256" key="3">
    <source>
        <dbReference type="PIRSR" id="PIRSR602401-1"/>
    </source>
</evidence>
<gene>
    <name evidence="5" type="ORF">IFM89_002389</name>
</gene>
<sequence length="206" mass="23004">MFNSSSVVFSLSRGAAVVIDNYLVFRSLYLVIYDASGVRLHAGRPTEPLGNLGTLDAQENGEAFFSGVKPMQRVVDLIDWSIVLYETENKSDSNIAAAVIARNILEHKFPTHKNAKHFPNPENFDPSRFEGKGPAPYTFVPFGGGLRMCPGIDYAWLVMLVFIHNLVTKFRREEALPKEKTIFVPLAMPEKGLPIRLQAHSVNLDK</sequence>
<dbReference type="GO" id="GO:0016125">
    <property type="term" value="P:sterol metabolic process"/>
    <property type="evidence" value="ECO:0007669"/>
    <property type="project" value="TreeGrafter"/>
</dbReference>
<protein>
    <recommendedName>
        <fullName evidence="7">Cytochrome P450</fullName>
    </recommendedName>
</protein>
<dbReference type="AlphaFoldDB" id="A0A835IK99"/>
<dbReference type="Proteomes" id="UP000631114">
    <property type="component" value="Unassembled WGS sequence"/>
</dbReference>